<dbReference type="Proteomes" id="UP000095287">
    <property type="component" value="Unplaced"/>
</dbReference>
<name>A0A1I7XZQ1_9BILA</name>
<reference evidence="2" key="1">
    <citation type="submission" date="2016-11" db="UniProtKB">
        <authorList>
            <consortium name="WormBaseParasite"/>
        </authorList>
    </citation>
    <scope>IDENTIFICATION</scope>
</reference>
<evidence type="ECO:0000313" key="1">
    <source>
        <dbReference type="Proteomes" id="UP000095287"/>
    </source>
</evidence>
<accession>A0A1I7XZQ1</accession>
<proteinExistence type="predicted"/>
<sequence length="68" mass="7767">MFSHLCMCTIAQHCDAMKSRQDCKSHLVHPKFIAKPCSSQIGWLLLMVLLHDDPIEPSDRKISMRICA</sequence>
<evidence type="ECO:0000313" key="2">
    <source>
        <dbReference type="WBParaSite" id="L893_g11260.t1"/>
    </source>
</evidence>
<dbReference type="AlphaFoldDB" id="A0A1I7XZQ1"/>
<keyword evidence="1" id="KW-1185">Reference proteome</keyword>
<organism evidence="1 2">
    <name type="scientific">Steinernema glaseri</name>
    <dbReference type="NCBI Taxonomy" id="37863"/>
    <lineage>
        <taxon>Eukaryota</taxon>
        <taxon>Metazoa</taxon>
        <taxon>Ecdysozoa</taxon>
        <taxon>Nematoda</taxon>
        <taxon>Chromadorea</taxon>
        <taxon>Rhabditida</taxon>
        <taxon>Tylenchina</taxon>
        <taxon>Panagrolaimomorpha</taxon>
        <taxon>Strongyloidoidea</taxon>
        <taxon>Steinernematidae</taxon>
        <taxon>Steinernema</taxon>
    </lineage>
</organism>
<dbReference type="WBParaSite" id="L893_g11260.t1">
    <property type="protein sequence ID" value="L893_g11260.t1"/>
    <property type="gene ID" value="L893_g11260"/>
</dbReference>
<protein>
    <submittedName>
        <fullName evidence="2">Ovule protein</fullName>
    </submittedName>
</protein>